<feature type="region of interest" description="Disordered" evidence="1">
    <location>
        <begin position="208"/>
        <end position="240"/>
    </location>
</feature>
<feature type="compositionally biased region" description="Polar residues" evidence="1">
    <location>
        <begin position="109"/>
        <end position="122"/>
    </location>
</feature>
<gene>
    <name evidence="3" type="ORF">OS493_013139</name>
</gene>
<reference evidence="3" key="1">
    <citation type="submission" date="2023-01" db="EMBL/GenBank/DDBJ databases">
        <title>Genome assembly of the deep-sea coral Lophelia pertusa.</title>
        <authorList>
            <person name="Herrera S."/>
            <person name="Cordes E."/>
        </authorList>
    </citation>
    <scope>NUCLEOTIDE SEQUENCE</scope>
    <source>
        <strain evidence="3">USNM1676648</strain>
        <tissue evidence="3">Polyp</tissue>
    </source>
</reference>
<name>A0A9W9YPZ3_9CNID</name>
<feature type="region of interest" description="Disordered" evidence="1">
    <location>
        <begin position="97"/>
        <end position="128"/>
    </location>
</feature>
<comment type="caution">
    <text evidence="3">The sequence shown here is derived from an EMBL/GenBank/DDBJ whole genome shotgun (WGS) entry which is preliminary data.</text>
</comment>
<feature type="compositionally biased region" description="Polar residues" evidence="1">
    <location>
        <begin position="150"/>
        <end position="167"/>
    </location>
</feature>
<evidence type="ECO:0000313" key="4">
    <source>
        <dbReference type="Proteomes" id="UP001163046"/>
    </source>
</evidence>
<evidence type="ECO:0000259" key="2">
    <source>
        <dbReference type="Pfam" id="PF10407"/>
    </source>
</evidence>
<sequence length="240" mass="26981">MARKLRVNVVCSSRDKRFLVLAEGEWTLGTFRENTEDIFHRLYPEEPQLRISSLQNEFHFDLPLSYKVDEALIDTGLVFVMEKEVSLLTSLSQVSNAETKSKTHKYTNRSDMQSNDDSTQPSPRKRAKVVKKTSRLAKIRTSHPGGMADCSSNNRVTSTTSPTLTEQEASLTPQIVEKISEDSEVDIESVDDSTAQLQGALNNIAPIKRKAPGRKTSQKILRKARKIKSKTKNSTAKTNR</sequence>
<feature type="domain" description="Nucleolar protein Dnt1-like N-terminal" evidence="2">
    <location>
        <begin position="16"/>
        <end position="83"/>
    </location>
</feature>
<evidence type="ECO:0000313" key="3">
    <source>
        <dbReference type="EMBL" id="KAJ7362051.1"/>
    </source>
</evidence>
<dbReference type="AlphaFoldDB" id="A0A9W9YPZ3"/>
<organism evidence="3 4">
    <name type="scientific">Desmophyllum pertusum</name>
    <dbReference type="NCBI Taxonomy" id="174260"/>
    <lineage>
        <taxon>Eukaryota</taxon>
        <taxon>Metazoa</taxon>
        <taxon>Cnidaria</taxon>
        <taxon>Anthozoa</taxon>
        <taxon>Hexacorallia</taxon>
        <taxon>Scleractinia</taxon>
        <taxon>Caryophylliina</taxon>
        <taxon>Caryophylliidae</taxon>
        <taxon>Desmophyllum</taxon>
    </lineage>
</organism>
<dbReference type="Pfam" id="PF10407">
    <property type="entry name" value="Cytokin_check_N"/>
    <property type="match status" value="1"/>
</dbReference>
<feature type="compositionally biased region" description="Basic residues" evidence="1">
    <location>
        <begin position="208"/>
        <end position="231"/>
    </location>
</feature>
<dbReference type="Proteomes" id="UP001163046">
    <property type="component" value="Unassembled WGS sequence"/>
</dbReference>
<dbReference type="OrthoDB" id="5982417at2759"/>
<proteinExistence type="predicted"/>
<dbReference type="InterPro" id="IPR018844">
    <property type="entry name" value="Dnt1-like_N"/>
</dbReference>
<keyword evidence="4" id="KW-1185">Reference proteome</keyword>
<evidence type="ECO:0000256" key="1">
    <source>
        <dbReference type="SAM" id="MobiDB-lite"/>
    </source>
</evidence>
<feature type="region of interest" description="Disordered" evidence="1">
    <location>
        <begin position="141"/>
        <end position="167"/>
    </location>
</feature>
<dbReference type="EMBL" id="MU827307">
    <property type="protein sequence ID" value="KAJ7362051.1"/>
    <property type="molecule type" value="Genomic_DNA"/>
</dbReference>
<protein>
    <recommendedName>
        <fullName evidence="2">Nucleolar protein Dnt1-like N-terminal domain-containing protein</fullName>
    </recommendedName>
</protein>
<accession>A0A9W9YPZ3</accession>